<dbReference type="EMBL" id="SDEE01000553">
    <property type="protein sequence ID" value="RXW15434.1"/>
    <property type="molecule type" value="Genomic_DNA"/>
</dbReference>
<keyword evidence="1" id="KW-0472">Membrane</keyword>
<evidence type="ECO:0000313" key="3">
    <source>
        <dbReference type="Proteomes" id="UP000290288"/>
    </source>
</evidence>
<feature type="transmembrane region" description="Helical" evidence="1">
    <location>
        <begin position="78"/>
        <end position="98"/>
    </location>
</feature>
<feature type="transmembrane region" description="Helical" evidence="1">
    <location>
        <begin position="110"/>
        <end position="132"/>
    </location>
</feature>
<evidence type="ECO:0000256" key="1">
    <source>
        <dbReference type="SAM" id="Phobius"/>
    </source>
</evidence>
<keyword evidence="3" id="KW-1185">Reference proteome</keyword>
<sequence>MHDEFKVLLSAFYSVFLLITLVYLAISGYASFWKSSLYIGAGVGCFTIFYATTLLVACHGPTHPITGPPSASYGARACALLLTVGWALSTGFVIAASVRSKWIYSDRQHAWVYAELATIIMTLLSSLLVSVLQHLQHRRHEVLRGRVKVRYCCGAPVTEESGPLEAFPMR</sequence>
<keyword evidence="1" id="KW-1133">Transmembrane helix</keyword>
<dbReference type="Proteomes" id="UP000290288">
    <property type="component" value="Unassembled WGS sequence"/>
</dbReference>
<gene>
    <name evidence="2" type="ORF">EST38_g10423</name>
</gene>
<dbReference type="AlphaFoldDB" id="A0A4Q2DAB9"/>
<protein>
    <submittedName>
        <fullName evidence="2">Uncharacterized protein</fullName>
    </submittedName>
</protein>
<organism evidence="2 3">
    <name type="scientific">Candolleomyces aberdarensis</name>
    <dbReference type="NCBI Taxonomy" id="2316362"/>
    <lineage>
        <taxon>Eukaryota</taxon>
        <taxon>Fungi</taxon>
        <taxon>Dikarya</taxon>
        <taxon>Basidiomycota</taxon>
        <taxon>Agaricomycotina</taxon>
        <taxon>Agaricomycetes</taxon>
        <taxon>Agaricomycetidae</taxon>
        <taxon>Agaricales</taxon>
        <taxon>Agaricineae</taxon>
        <taxon>Psathyrellaceae</taxon>
        <taxon>Candolleomyces</taxon>
    </lineage>
</organism>
<feature type="transmembrane region" description="Helical" evidence="1">
    <location>
        <begin position="7"/>
        <end position="30"/>
    </location>
</feature>
<reference evidence="2 3" key="1">
    <citation type="submission" date="2019-01" db="EMBL/GenBank/DDBJ databases">
        <title>Draft genome sequence of Psathyrella aberdarensis IHI B618.</title>
        <authorList>
            <person name="Buettner E."/>
            <person name="Kellner H."/>
        </authorList>
    </citation>
    <scope>NUCLEOTIDE SEQUENCE [LARGE SCALE GENOMIC DNA]</scope>
    <source>
        <strain evidence="2 3">IHI B618</strain>
    </source>
</reference>
<proteinExistence type="predicted"/>
<evidence type="ECO:0000313" key="2">
    <source>
        <dbReference type="EMBL" id="RXW15434.1"/>
    </source>
</evidence>
<dbReference type="OrthoDB" id="3095950at2759"/>
<name>A0A4Q2DAB9_9AGAR</name>
<keyword evidence="1" id="KW-0812">Transmembrane</keyword>
<comment type="caution">
    <text evidence="2">The sequence shown here is derived from an EMBL/GenBank/DDBJ whole genome shotgun (WGS) entry which is preliminary data.</text>
</comment>
<accession>A0A4Q2DAB9</accession>
<feature type="transmembrane region" description="Helical" evidence="1">
    <location>
        <begin position="36"/>
        <end position="57"/>
    </location>
</feature>